<proteinExistence type="predicted"/>
<dbReference type="RefSeq" id="WP_251780461.1">
    <property type="nucleotide sequence ID" value="NZ_JAMKFE010000015.1"/>
</dbReference>
<keyword evidence="1 2" id="KW-0129">CBS domain</keyword>
<evidence type="ECO:0000313" key="5">
    <source>
        <dbReference type="EMBL" id="MCM5681984.1"/>
    </source>
</evidence>
<dbReference type="Pfam" id="PF00571">
    <property type="entry name" value="CBS"/>
    <property type="match status" value="2"/>
</dbReference>
<keyword evidence="6" id="KW-1185">Reference proteome</keyword>
<dbReference type="InterPro" id="IPR051257">
    <property type="entry name" value="Diverse_CBS-Domain"/>
</dbReference>
<feature type="compositionally biased region" description="Basic residues" evidence="3">
    <location>
        <begin position="156"/>
        <end position="165"/>
    </location>
</feature>
<evidence type="ECO:0000259" key="4">
    <source>
        <dbReference type="PROSITE" id="PS51371"/>
    </source>
</evidence>
<dbReference type="CDD" id="cd04622">
    <property type="entry name" value="CBS_pair_HRP1_like"/>
    <property type="match status" value="1"/>
</dbReference>
<accession>A0ABT0YTA0</accession>
<sequence length="165" mass="17826">MQQQISEVMTRDVRVVSPDDTLQAAAQVMDELNVGAVPVCTGQRLVGMITDRDITVRAVASGLPADGTAVKDVMTEQVRWCFEDQDVDEVMQQMSDVQIRRVPVVDRDKHLVGIVSLGDLATRHGADVEDTLERISSPSEPDRSTTGTSDGGAAKPARKGSRTAH</sequence>
<dbReference type="Proteomes" id="UP001165541">
    <property type="component" value="Unassembled WGS sequence"/>
</dbReference>
<gene>
    <name evidence="5" type="ORF">M8A51_20850</name>
</gene>
<name>A0ABT0YTA0_9BURK</name>
<evidence type="ECO:0000256" key="3">
    <source>
        <dbReference type="SAM" id="MobiDB-lite"/>
    </source>
</evidence>
<dbReference type="SMART" id="SM00116">
    <property type="entry name" value="CBS"/>
    <property type="match status" value="2"/>
</dbReference>
<evidence type="ECO:0000313" key="6">
    <source>
        <dbReference type="Proteomes" id="UP001165541"/>
    </source>
</evidence>
<reference evidence="5" key="1">
    <citation type="submission" date="2022-05" db="EMBL/GenBank/DDBJ databases">
        <title>Schlegelella sp. nov., isolated from mangrove soil.</title>
        <authorList>
            <person name="Liu Y."/>
            <person name="Ge X."/>
            <person name="Liu W."/>
        </authorList>
    </citation>
    <scope>NUCLEOTIDE SEQUENCE</scope>
    <source>
        <strain evidence="5">S2-27</strain>
    </source>
</reference>
<evidence type="ECO:0000256" key="1">
    <source>
        <dbReference type="ARBA" id="ARBA00023122"/>
    </source>
</evidence>
<feature type="domain" description="CBS" evidence="4">
    <location>
        <begin position="74"/>
        <end position="131"/>
    </location>
</feature>
<feature type="compositionally biased region" description="Polar residues" evidence="3">
    <location>
        <begin position="134"/>
        <end position="148"/>
    </location>
</feature>
<feature type="domain" description="CBS" evidence="4">
    <location>
        <begin position="9"/>
        <end position="65"/>
    </location>
</feature>
<dbReference type="PANTHER" id="PTHR43080">
    <property type="entry name" value="CBS DOMAIN-CONTAINING PROTEIN CBSX3, MITOCHONDRIAL"/>
    <property type="match status" value="1"/>
</dbReference>
<dbReference type="InterPro" id="IPR000644">
    <property type="entry name" value="CBS_dom"/>
</dbReference>
<dbReference type="Gene3D" id="3.10.580.10">
    <property type="entry name" value="CBS-domain"/>
    <property type="match status" value="1"/>
</dbReference>
<protein>
    <submittedName>
        <fullName evidence="5">CBS domain-containing protein</fullName>
    </submittedName>
</protein>
<feature type="region of interest" description="Disordered" evidence="3">
    <location>
        <begin position="128"/>
        <end position="165"/>
    </location>
</feature>
<comment type="caution">
    <text evidence="5">The sequence shown here is derived from an EMBL/GenBank/DDBJ whole genome shotgun (WGS) entry which is preliminary data.</text>
</comment>
<dbReference type="PROSITE" id="PS51371">
    <property type="entry name" value="CBS"/>
    <property type="match status" value="2"/>
</dbReference>
<evidence type="ECO:0000256" key="2">
    <source>
        <dbReference type="PROSITE-ProRule" id="PRU00703"/>
    </source>
</evidence>
<dbReference type="EMBL" id="JAMKFE010000015">
    <property type="protein sequence ID" value="MCM5681984.1"/>
    <property type="molecule type" value="Genomic_DNA"/>
</dbReference>
<organism evidence="5 6">
    <name type="scientific">Caldimonas mangrovi</name>
    <dbReference type="NCBI Taxonomy" id="2944811"/>
    <lineage>
        <taxon>Bacteria</taxon>
        <taxon>Pseudomonadati</taxon>
        <taxon>Pseudomonadota</taxon>
        <taxon>Betaproteobacteria</taxon>
        <taxon>Burkholderiales</taxon>
        <taxon>Sphaerotilaceae</taxon>
        <taxon>Caldimonas</taxon>
    </lineage>
</organism>
<dbReference type="InterPro" id="IPR046342">
    <property type="entry name" value="CBS_dom_sf"/>
</dbReference>
<dbReference type="PANTHER" id="PTHR43080:SF2">
    <property type="entry name" value="CBS DOMAIN-CONTAINING PROTEIN"/>
    <property type="match status" value="1"/>
</dbReference>
<dbReference type="SUPFAM" id="SSF54631">
    <property type="entry name" value="CBS-domain pair"/>
    <property type="match status" value="1"/>
</dbReference>